<evidence type="ECO:0000313" key="2">
    <source>
        <dbReference type="EMBL" id="RRT62156.1"/>
    </source>
</evidence>
<organism evidence="2 3">
    <name type="scientific">Ensete ventricosum</name>
    <name type="common">Abyssinian banana</name>
    <name type="synonym">Musa ensete</name>
    <dbReference type="NCBI Taxonomy" id="4639"/>
    <lineage>
        <taxon>Eukaryota</taxon>
        <taxon>Viridiplantae</taxon>
        <taxon>Streptophyta</taxon>
        <taxon>Embryophyta</taxon>
        <taxon>Tracheophyta</taxon>
        <taxon>Spermatophyta</taxon>
        <taxon>Magnoliopsida</taxon>
        <taxon>Liliopsida</taxon>
        <taxon>Zingiberales</taxon>
        <taxon>Musaceae</taxon>
        <taxon>Ensete</taxon>
    </lineage>
</organism>
<sequence>MPWCCVRRNPREKGATEGRGCWKREMGASQSAPTEISIHQFTVKVKISLGASLRGILCYLFGFWILIWWNLRFVVQDGSSRDVDLGIYKGKVLLVVNVASKWYSALGFSE</sequence>
<dbReference type="EMBL" id="AMZH03007096">
    <property type="protein sequence ID" value="RRT62156.1"/>
    <property type="molecule type" value="Genomic_DNA"/>
</dbReference>
<dbReference type="Proteomes" id="UP000287651">
    <property type="component" value="Unassembled WGS sequence"/>
</dbReference>
<keyword evidence="1" id="KW-0812">Transmembrane</keyword>
<feature type="transmembrane region" description="Helical" evidence="1">
    <location>
        <begin position="51"/>
        <end position="71"/>
    </location>
</feature>
<dbReference type="AlphaFoldDB" id="A0A426ZE15"/>
<evidence type="ECO:0008006" key="4">
    <source>
        <dbReference type="Google" id="ProtNLM"/>
    </source>
</evidence>
<keyword evidence="1" id="KW-1133">Transmembrane helix</keyword>
<accession>A0A426ZE15</accession>
<evidence type="ECO:0000313" key="3">
    <source>
        <dbReference type="Proteomes" id="UP000287651"/>
    </source>
</evidence>
<protein>
    <recommendedName>
        <fullName evidence="4">Glutathione peroxidase</fullName>
    </recommendedName>
</protein>
<gene>
    <name evidence="2" type="ORF">B296_00004277</name>
</gene>
<evidence type="ECO:0000256" key="1">
    <source>
        <dbReference type="SAM" id="Phobius"/>
    </source>
</evidence>
<keyword evidence="1" id="KW-0472">Membrane</keyword>
<name>A0A426ZE15_ENSVE</name>
<reference evidence="2 3" key="1">
    <citation type="journal article" date="2014" name="Agronomy (Basel)">
        <title>A Draft Genome Sequence for Ensete ventricosum, the Drought-Tolerant Tree Against Hunger.</title>
        <authorList>
            <person name="Harrison J."/>
            <person name="Moore K.A."/>
            <person name="Paszkiewicz K."/>
            <person name="Jones T."/>
            <person name="Grant M."/>
            <person name="Ambacheew D."/>
            <person name="Muzemil S."/>
            <person name="Studholme D.J."/>
        </authorList>
    </citation>
    <scope>NUCLEOTIDE SEQUENCE [LARGE SCALE GENOMIC DNA]</scope>
</reference>
<proteinExistence type="predicted"/>
<comment type="caution">
    <text evidence="2">The sequence shown here is derived from an EMBL/GenBank/DDBJ whole genome shotgun (WGS) entry which is preliminary data.</text>
</comment>